<sequence length="47" mass="5137">MTSDAKIEQAMVALRDEDHYDGSCIKESETDVNVKHREGNIGTLDGG</sequence>
<dbReference type="AlphaFoldDB" id="A0A0M3IUP8"/>
<keyword evidence="1" id="KW-1185">Reference proteome</keyword>
<evidence type="ECO:0000313" key="2">
    <source>
        <dbReference type="WBParaSite" id="ALUE_0002247601-mRNA-1"/>
    </source>
</evidence>
<accession>A0A0M3IUP8</accession>
<dbReference type="WBParaSite" id="ALUE_0002247601-mRNA-1">
    <property type="protein sequence ID" value="ALUE_0002247601-mRNA-1"/>
    <property type="gene ID" value="ALUE_0002247601"/>
</dbReference>
<proteinExistence type="predicted"/>
<evidence type="ECO:0000313" key="1">
    <source>
        <dbReference type="Proteomes" id="UP000036681"/>
    </source>
</evidence>
<dbReference type="Proteomes" id="UP000036681">
    <property type="component" value="Unplaced"/>
</dbReference>
<reference evidence="2" key="1">
    <citation type="submission" date="2017-02" db="UniProtKB">
        <authorList>
            <consortium name="WormBaseParasite"/>
        </authorList>
    </citation>
    <scope>IDENTIFICATION</scope>
</reference>
<name>A0A0M3IUP8_ASCLU</name>
<organism evidence="1 2">
    <name type="scientific">Ascaris lumbricoides</name>
    <name type="common">Giant roundworm</name>
    <dbReference type="NCBI Taxonomy" id="6252"/>
    <lineage>
        <taxon>Eukaryota</taxon>
        <taxon>Metazoa</taxon>
        <taxon>Ecdysozoa</taxon>
        <taxon>Nematoda</taxon>
        <taxon>Chromadorea</taxon>
        <taxon>Rhabditida</taxon>
        <taxon>Spirurina</taxon>
        <taxon>Ascaridomorpha</taxon>
        <taxon>Ascaridoidea</taxon>
        <taxon>Ascarididae</taxon>
        <taxon>Ascaris</taxon>
    </lineage>
</organism>
<protein>
    <submittedName>
        <fullName evidence="2">Dynein light chain</fullName>
    </submittedName>
</protein>